<proteinExistence type="predicted"/>
<dbReference type="Pfam" id="PF00149">
    <property type="entry name" value="Metallophos"/>
    <property type="match status" value="1"/>
</dbReference>
<dbReference type="GO" id="GO:0005737">
    <property type="term" value="C:cytoplasm"/>
    <property type="evidence" value="ECO:0007669"/>
    <property type="project" value="TreeGrafter"/>
</dbReference>
<dbReference type="Gene3D" id="3.60.21.10">
    <property type="match status" value="1"/>
</dbReference>
<name>A0A2W5N876_SPHMC</name>
<dbReference type="Proteomes" id="UP000248597">
    <property type="component" value="Unassembled WGS sequence"/>
</dbReference>
<dbReference type="InterPro" id="IPR050126">
    <property type="entry name" value="Ap4A_hydrolase"/>
</dbReference>
<dbReference type="GO" id="GO:0008803">
    <property type="term" value="F:bis(5'-nucleosyl)-tetraphosphatase (symmetrical) activity"/>
    <property type="evidence" value="ECO:0007669"/>
    <property type="project" value="TreeGrafter"/>
</dbReference>
<dbReference type="PANTHER" id="PTHR42850">
    <property type="entry name" value="METALLOPHOSPHOESTERASE"/>
    <property type="match status" value="1"/>
</dbReference>
<sequence>MGMFWKRKAAAEPAADRDYAIPPGRRVYAIGDIHGRDDLFHELIDLIRSDNSAHEDAETTIILLGDLVDRGPASASVIDRAIALRAEFPDTRLLIGNHEECFLAALTGDARRVGYFLRIGGDATVRSYWGAPLDGETVDSIAAGLPHRVPAAHVDFLGRGEDMIEIGDYIFAHAGIRPGVAITRQSVADLRWIRDEFLDDGRDHGVMVVHGHTIRRAVDERPNRIGIDTGAFQSGVLTAIVLEGTGRRFLQTGGDQTP</sequence>
<evidence type="ECO:0000259" key="1">
    <source>
        <dbReference type="Pfam" id="PF00149"/>
    </source>
</evidence>
<dbReference type="SUPFAM" id="SSF56300">
    <property type="entry name" value="Metallo-dependent phosphatases"/>
    <property type="match status" value="1"/>
</dbReference>
<feature type="domain" description="Calcineurin-like phosphoesterase" evidence="1">
    <location>
        <begin position="26"/>
        <end position="212"/>
    </location>
</feature>
<comment type="caution">
    <text evidence="2">The sequence shown here is derived from an EMBL/GenBank/DDBJ whole genome shotgun (WGS) entry which is preliminary data.</text>
</comment>
<dbReference type="EMBL" id="QFPJ01000014">
    <property type="protein sequence ID" value="PZQ22450.1"/>
    <property type="molecule type" value="Genomic_DNA"/>
</dbReference>
<dbReference type="GO" id="GO:0016791">
    <property type="term" value="F:phosphatase activity"/>
    <property type="evidence" value="ECO:0007669"/>
    <property type="project" value="TreeGrafter"/>
</dbReference>
<protein>
    <submittedName>
        <fullName evidence="2">Serine/threonine protein phosphatase</fullName>
    </submittedName>
</protein>
<dbReference type="InterPro" id="IPR004843">
    <property type="entry name" value="Calcineurin-like_PHP"/>
</dbReference>
<dbReference type="AlphaFoldDB" id="A0A2W5N876"/>
<reference evidence="2 3" key="1">
    <citation type="submission" date="2017-08" db="EMBL/GenBank/DDBJ databases">
        <title>Infants hospitalized years apart are colonized by the same room-sourced microbial strains.</title>
        <authorList>
            <person name="Brooks B."/>
            <person name="Olm M.R."/>
            <person name="Firek B.A."/>
            <person name="Baker R."/>
            <person name="Thomas B.C."/>
            <person name="Morowitz M.J."/>
            <person name="Banfield J.F."/>
        </authorList>
    </citation>
    <scope>NUCLEOTIDE SEQUENCE [LARGE SCALE GENOMIC DNA]</scope>
    <source>
        <strain evidence="2">S2_005_003_R2_47</strain>
    </source>
</reference>
<organism evidence="2 3">
    <name type="scientific">Sphingopyxis macrogoltabida</name>
    <name type="common">Sphingomonas macrogoltabidus</name>
    <dbReference type="NCBI Taxonomy" id="33050"/>
    <lineage>
        <taxon>Bacteria</taxon>
        <taxon>Pseudomonadati</taxon>
        <taxon>Pseudomonadota</taxon>
        <taxon>Alphaproteobacteria</taxon>
        <taxon>Sphingomonadales</taxon>
        <taxon>Sphingomonadaceae</taxon>
        <taxon>Sphingopyxis</taxon>
    </lineage>
</organism>
<evidence type="ECO:0000313" key="2">
    <source>
        <dbReference type="EMBL" id="PZQ22450.1"/>
    </source>
</evidence>
<gene>
    <name evidence="2" type="ORF">DI569_08335</name>
</gene>
<dbReference type="InterPro" id="IPR029052">
    <property type="entry name" value="Metallo-depent_PP-like"/>
</dbReference>
<dbReference type="PANTHER" id="PTHR42850:SF4">
    <property type="entry name" value="ZINC-DEPENDENT ENDOPOLYPHOSPHATASE"/>
    <property type="match status" value="1"/>
</dbReference>
<accession>A0A2W5N876</accession>
<dbReference type="GO" id="GO:0110154">
    <property type="term" value="P:RNA decapping"/>
    <property type="evidence" value="ECO:0007669"/>
    <property type="project" value="TreeGrafter"/>
</dbReference>
<evidence type="ECO:0000313" key="3">
    <source>
        <dbReference type="Proteomes" id="UP000248597"/>
    </source>
</evidence>